<proteinExistence type="predicted"/>
<dbReference type="PANTHER" id="PTHR35596">
    <property type="entry name" value="DUF2263 DOMAIN-CONTAINING PROTEIN"/>
    <property type="match status" value="1"/>
</dbReference>
<dbReference type="NCBIfam" id="TIGR02452">
    <property type="entry name" value="TIGR02452 family protein"/>
    <property type="match status" value="1"/>
</dbReference>
<gene>
    <name evidence="3" type="ORF">BGW38_000098</name>
</gene>
<comment type="caution">
    <text evidence="3">The sequence shown here is derived from an EMBL/GenBank/DDBJ whole genome shotgun (WGS) entry which is preliminary data.</text>
</comment>
<keyword evidence="1" id="KW-0812">Transmembrane</keyword>
<dbReference type="AlphaFoldDB" id="A0A9P6KI95"/>
<keyword evidence="1" id="KW-1133">Transmembrane helix</keyword>
<name>A0A9P6KI95_9FUNG</name>
<dbReference type="Proteomes" id="UP000780801">
    <property type="component" value="Unassembled WGS sequence"/>
</dbReference>
<keyword evidence="4" id="KW-1185">Reference proteome</keyword>
<feature type="domain" description="Microbial-type PARG catalytic" evidence="2">
    <location>
        <begin position="200"/>
        <end position="338"/>
    </location>
</feature>
<dbReference type="SUPFAM" id="SSF52949">
    <property type="entry name" value="Macro domain-like"/>
    <property type="match status" value="1"/>
</dbReference>
<keyword evidence="1" id="KW-0472">Membrane</keyword>
<dbReference type="InterPro" id="IPR019261">
    <property type="entry name" value="PARG_cat_microbial"/>
</dbReference>
<evidence type="ECO:0000256" key="1">
    <source>
        <dbReference type="SAM" id="Phobius"/>
    </source>
</evidence>
<reference evidence="3" key="1">
    <citation type="journal article" date="2020" name="Fungal Divers.">
        <title>Resolving the Mortierellaceae phylogeny through synthesis of multi-gene phylogenetics and phylogenomics.</title>
        <authorList>
            <person name="Vandepol N."/>
            <person name="Liber J."/>
            <person name="Desiro A."/>
            <person name="Na H."/>
            <person name="Kennedy M."/>
            <person name="Barry K."/>
            <person name="Grigoriev I.V."/>
            <person name="Miller A.N."/>
            <person name="O'Donnell K."/>
            <person name="Stajich J.E."/>
            <person name="Bonito G."/>
        </authorList>
    </citation>
    <scope>NUCLEOTIDE SEQUENCE</scope>
    <source>
        <strain evidence="3">KOD1015</strain>
    </source>
</reference>
<dbReference type="Gene3D" id="3.40.220.10">
    <property type="entry name" value="Leucine Aminopeptidase, subunit E, domain 1"/>
    <property type="match status" value="1"/>
</dbReference>
<dbReference type="Pfam" id="PF10021">
    <property type="entry name" value="PARG_cat_microb"/>
    <property type="match status" value="1"/>
</dbReference>
<feature type="transmembrane region" description="Helical" evidence="1">
    <location>
        <begin position="147"/>
        <end position="175"/>
    </location>
</feature>
<accession>A0A9P6KI95</accession>
<dbReference type="PANTHER" id="PTHR35596:SF1">
    <property type="entry name" value="MICROBIAL-TYPE PARG CATALYTIC DOMAIN-CONTAINING PROTEIN"/>
    <property type="match status" value="1"/>
</dbReference>
<dbReference type="InterPro" id="IPR012664">
    <property type="entry name" value="CHP02452"/>
</dbReference>
<dbReference type="OrthoDB" id="9985428at2759"/>
<evidence type="ECO:0000313" key="4">
    <source>
        <dbReference type="Proteomes" id="UP000780801"/>
    </source>
</evidence>
<evidence type="ECO:0000259" key="2">
    <source>
        <dbReference type="Pfam" id="PF10021"/>
    </source>
</evidence>
<evidence type="ECO:0000313" key="3">
    <source>
        <dbReference type="EMBL" id="KAF9585908.1"/>
    </source>
</evidence>
<dbReference type="EMBL" id="JAABOA010000102">
    <property type="protein sequence ID" value="KAF9585908.1"/>
    <property type="molecule type" value="Genomic_DNA"/>
</dbReference>
<protein>
    <recommendedName>
        <fullName evidence="2">Microbial-type PARG catalytic domain-containing protein</fullName>
    </recommendedName>
</protein>
<dbReference type="InterPro" id="IPR043472">
    <property type="entry name" value="Macro_dom-like"/>
</dbReference>
<sequence>MPPGANKKRDSLPPRPLSVQQKLLIQQQQQQYHVKKPITIRPNSMTLPGGVFTFSTSSSSFSSSSSSSSSLFLPQHQRPQSRFGKIVQYGQQLFHKIKRFHRKTTRRYYYGYKYYSIGGHDLANNSNTGSQFIDNGSMLLERNWRRIVSSLAIGFFVLWVFSRLLGVSIFGFLSFGQAASSSLSPAAAAALVPLSPRIAETVQAFELLQYVTPSGKTVRLDSAKLFSGVRRARLYQGNSRIRRQIMDSQQDPVIQVVEADSLDEALRLKRLGFKPLVLDMASREIPGGDYRLDGLSQEAGLFRRTNLFQCLDMEPRRSEFYPLPSQGGVYCPNMLVLRKSNQNNNELMDRPDWMSFLAMAPLRNPPLIPNEANKMILGERAAIITKKKIQNMFRIALENGHDAIVLSAFGCGRLHNPADSMAKLFKEVIKTNYMGGIKKGRTFAAIVFAITPTTNLKEVDEISVEAKQNPRHHFETFKQIMESPDEPATSEMEGEI</sequence>
<organism evidence="3 4">
    <name type="scientific">Lunasporangiospora selenospora</name>
    <dbReference type="NCBI Taxonomy" id="979761"/>
    <lineage>
        <taxon>Eukaryota</taxon>
        <taxon>Fungi</taxon>
        <taxon>Fungi incertae sedis</taxon>
        <taxon>Mucoromycota</taxon>
        <taxon>Mortierellomycotina</taxon>
        <taxon>Mortierellomycetes</taxon>
        <taxon>Mortierellales</taxon>
        <taxon>Mortierellaceae</taxon>
        <taxon>Lunasporangiospora</taxon>
    </lineage>
</organism>